<organism evidence="1 2">
    <name type="scientific">Stylosanthes scabra</name>
    <dbReference type="NCBI Taxonomy" id="79078"/>
    <lineage>
        <taxon>Eukaryota</taxon>
        <taxon>Viridiplantae</taxon>
        <taxon>Streptophyta</taxon>
        <taxon>Embryophyta</taxon>
        <taxon>Tracheophyta</taxon>
        <taxon>Spermatophyta</taxon>
        <taxon>Magnoliopsida</taxon>
        <taxon>eudicotyledons</taxon>
        <taxon>Gunneridae</taxon>
        <taxon>Pentapetalae</taxon>
        <taxon>rosids</taxon>
        <taxon>fabids</taxon>
        <taxon>Fabales</taxon>
        <taxon>Fabaceae</taxon>
        <taxon>Papilionoideae</taxon>
        <taxon>50 kb inversion clade</taxon>
        <taxon>dalbergioids sensu lato</taxon>
        <taxon>Dalbergieae</taxon>
        <taxon>Pterocarpus clade</taxon>
        <taxon>Stylosanthes</taxon>
    </lineage>
</organism>
<name>A0ABU6U4I6_9FABA</name>
<evidence type="ECO:0000313" key="2">
    <source>
        <dbReference type="Proteomes" id="UP001341840"/>
    </source>
</evidence>
<keyword evidence="2" id="KW-1185">Reference proteome</keyword>
<gene>
    <name evidence="1" type="ORF">PIB30_011261</name>
</gene>
<comment type="caution">
    <text evidence="1">The sequence shown here is derived from an EMBL/GenBank/DDBJ whole genome shotgun (WGS) entry which is preliminary data.</text>
</comment>
<evidence type="ECO:0000313" key="1">
    <source>
        <dbReference type="EMBL" id="MED6156060.1"/>
    </source>
</evidence>
<dbReference type="Proteomes" id="UP001341840">
    <property type="component" value="Unassembled WGS sequence"/>
</dbReference>
<proteinExistence type="predicted"/>
<sequence length="120" mass="13509">MSEEVLRGAVCAVSIVCDDVICESRDRFGMANVEGKMYRKERLSISFRRVRGGDVSGGSGRPVAWWLTIEERLWEVEELAAGEERRTYNAEARRLSTKGSVETLDDGDYRGSRGRTRCVS</sequence>
<accession>A0ABU6U4I6</accession>
<protein>
    <submittedName>
        <fullName evidence="1">Uncharacterized protein</fullName>
    </submittedName>
</protein>
<reference evidence="1 2" key="1">
    <citation type="journal article" date="2023" name="Plants (Basel)">
        <title>Bridging the Gap: Combining Genomics and Transcriptomics Approaches to Understand Stylosanthes scabra, an Orphan Legume from the Brazilian Caatinga.</title>
        <authorList>
            <person name="Ferreira-Neto J.R.C."/>
            <person name="da Silva M.D."/>
            <person name="Binneck E."/>
            <person name="de Melo N.F."/>
            <person name="da Silva R.H."/>
            <person name="de Melo A.L.T.M."/>
            <person name="Pandolfi V."/>
            <person name="Bustamante F.O."/>
            <person name="Brasileiro-Vidal A.C."/>
            <person name="Benko-Iseppon A.M."/>
        </authorList>
    </citation>
    <scope>NUCLEOTIDE SEQUENCE [LARGE SCALE GENOMIC DNA]</scope>
    <source>
        <tissue evidence="1">Leaves</tissue>
    </source>
</reference>
<dbReference type="EMBL" id="JASCZI010120856">
    <property type="protein sequence ID" value="MED6156060.1"/>
    <property type="molecule type" value="Genomic_DNA"/>
</dbReference>